<feature type="repeat" description="PPR" evidence="3">
    <location>
        <begin position="715"/>
        <end position="749"/>
    </location>
</feature>
<keyword evidence="2" id="KW-0677">Repeat</keyword>
<comment type="similarity">
    <text evidence="1">Belongs to the PPR family. PCMP-H subfamily.</text>
</comment>
<keyword evidence="5" id="KW-1185">Reference proteome</keyword>
<dbReference type="EMBL" id="CAMAPF010000058">
    <property type="protein sequence ID" value="CAH9087473.1"/>
    <property type="molecule type" value="Genomic_DNA"/>
</dbReference>
<dbReference type="GO" id="GO:0003723">
    <property type="term" value="F:RNA binding"/>
    <property type="evidence" value="ECO:0007669"/>
    <property type="project" value="InterPro"/>
</dbReference>
<dbReference type="Proteomes" id="UP001152523">
    <property type="component" value="Unassembled WGS sequence"/>
</dbReference>
<dbReference type="GO" id="GO:0009451">
    <property type="term" value="P:RNA modification"/>
    <property type="evidence" value="ECO:0007669"/>
    <property type="project" value="InterPro"/>
</dbReference>
<accession>A0AAV0CWZ7</accession>
<dbReference type="NCBIfam" id="TIGR00756">
    <property type="entry name" value="PPR"/>
    <property type="match status" value="4"/>
</dbReference>
<dbReference type="AlphaFoldDB" id="A0AAV0CWZ7"/>
<organism evidence="4 5">
    <name type="scientific">Cuscuta epithymum</name>
    <dbReference type="NCBI Taxonomy" id="186058"/>
    <lineage>
        <taxon>Eukaryota</taxon>
        <taxon>Viridiplantae</taxon>
        <taxon>Streptophyta</taxon>
        <taxon>Embryophyta</taxon>
        <taxon>Tracheophyta</taxon>
        <taxon>Spermatophyta</taxon>
        <taxon>Magnoliopsida</taxon>
        <taxon>eudicotyledons</taxon>
        <taxon>Gunneridae</taxon>
        <taxon>Pentapetalae</taxon>
        <taxon>asterids</taxon>
        <taxon>lamiids</taxon>
        <taxon>Solanales</taxon>
        <taxon>Convolvulaceae</taxon>
        <taxon>Cuscuteae</taxon>
        <taxon>Cuscuta</taxon>
        <taxon>Cuscuta subgen. Cuscuta</taxon>
    </lineage>
</organism>
<evidence type="ECO:0000256" key="3">
    <source>
        <dbReference type="PROSITE-ProRule" id="PRU00708"/>
    </source>
</evidence>
<dbReference type="Pfam" id="PF01535">
    <property type="entry name" value="PPR"/>
    <property type="match status" value="6"/>
</dbReference>
<dbReference type="PROSITE" id="PS51375">
    <property type="entry name" value="PPR"/>
    <property type="match status" value="3"/>
</dbReference>
<evidence type="ECO:0000256" key="2">
    <source>
        <dbReference type="ARBA" id="ARBA00022737"/>
    </source>
</evidence>
<evidence type="ECO:0000313" key="4">
    <source>
        <dbReference type="EMBL" id="CAH9087473.1"/>
    </source>
</evidence>
<sequence>MNSILKREYDPKLSVFGNRLISFVRAPQTHTVSSDQNSENSATPHLSRSFQEHDKSVFLALSETKILHGRFLRTETSVKNYSAVKSLLDGYYKCSRMDYAVKLFDRMAIPYTFCWNQMISGCNRALLFRVSWEYFCSMHASAVCMDRFTYGGALSAGEALESVVCGEQVYGLVMKNGFFSNGYVRSGMIGLFVKSCRFDNALRVFYDFQCDNIVCWNIIISGAVKHRKYWNAVDMFIQMCYGHLMPNGVTISTVLKACAAVKEFEMGKMVQVWATKCGYDNDVFVQTALVDMYAKGGYMNEAVKEFTKKPVQSVVSWTALINGFVQSGDYVSTFQLFDEMRQKEVEINDFTISCVLTACAEPAMSVEAMQIHSWIFKAGFYQDSLVMIALISMYSKIGEYGSSEMVFAETEDLKHLGVWANMISACLLGCSSSKAIHLFQRMFHEGVKPDEFCCSSLLGVVNSLDLGRQIHCYTLKIGLFSDVILSSCLFAMYSNCFSLLEAYTIFELIECKDSVSWASMISGFAHHGYADESIKLFREMLSENLMTDEKTLSSVLSACSTLQCLKIGKEVHGFILRCRIGEFAIVGSALVNMYAKCGDLVSARRLFLIMPHKDKFSCSSLIAGYNQRGYVNESFQVFNEILVNDLHVDAFTISSLLCPVGPLNQSGIGTQLHAQSIKRGLDSDACVGSSLVMMYSKCGNIDECCAAFKQIKSPDLISWTAMVVCYAQHGKGVEALQVYELMRKCDIMPDSKTFIGLLSACSHSGLLEEGYFFLNSMKEDYSIEPNNRHYACMVDLLGRSGRLKEAERFIYQMPIQPDALVWKTLLAACKVHGEIHLGKVVAEKITKLEPYEAGTYVSLSNIQADVGQWDEVLKLRSTMRGTGVVKDAGWSYF</sequence>
<dbReference type="InterPro" id="IPR011990">
    <property type="entry name" value="TPR-like_helical_dom_sf"/>
</dbReference>
<dbReference type="Gene3D" id="1.25.40.10">
    <property type="entry name" value="Tetratricopeptide repeat domain"/>
    <property type="match status" value="8"/>
</dbReference>
<comment type="caution">
    <text evidence="4">The sequence shown here is derived from an EMBL/GenBank/DDBJ whole genome shotgun (WGS) entry which is preliminary data.</text>
</comment>
<dbReference type="InterPro" id="IPR046960">
    <property type="entry name" value="PPR_At4g14850-like_plant"/>
</dbReference>
<name>A0AAV0CWZ7_9ASTE</name>
<feature type="repeat" description="PPR" evidence="3">
    <location>
        <begin position="513"/>
        <end position="547"/>
    </location>
</feature>
<evidence type="ECO:0000256" key="1">
    <source>
        <dbReference type="ARBA" id="ARBA00006643"/>
    </source>
</evidence>
<dbReference type="PANTHER" id="PTHR47926">
    <property type="entry name" value="PENTATRICOPEPTIDE REPEAT-CONTAINING PROTEIN"/>
    <property type="match status" value="1"/>
</dbReference>
<dbReference type="FunFam" id="1.25.40.10:FF:000073">
    <property type="entry name" value="Pentatricopeptide repeat-containing protein chloroplastic"/>
    <property type="match status" value="1"/>
</dbReference>
<dbReference type="FunFam" id="1.25.40.10:FF:001093">
    <property type="entry name" value="Pentatricopeptide repeat-containing protein At2g34400"/>
    <property type="match status" value="1"/>
</dbReference>
<evidence type="ECO:0008006" key="6">
    <source>
        <dbReference type="Google" id="ProtNLM"/>
    </source>
</evidence>
<protein>
    <recommendedName>
        <fullName evidence="6">Pentatricopeptide repeat-containing protein</fullName>
    </recommendedName>
</protein>
<dbReference type="InterPro" id="IPR002885">
    <property type="entry name" value="PPR_rpt"/>
</dbReference>
<dbReference type="PANTHER" id="PTHR47926:SF496">
    <property type="entry name" value="PENTACOTRIPEPTIDE-REPEAT REGION OF PRORP DOMAIN-CONTAINING PROTEIN"/>
    <property type="match status" value="1"/>
</dbReference>
<dbReference type="Pfam" id="PF20431">
    <property type="entry name" value="E_motif"/>
    <property type="match status" value="1"/>
</dbReference>
<dbReference type="InterPro" id="IPR046848">
    <property type="entry name" value="E_motif"/>
</dbReference>
<feature type="repeat" description="PPR" evidence="3">
    <location>
        <begin position="313"/>
        <end position="347"/>
    </location>
</feature>
<reference evidence="4" key="1">
    <citation type="submission" date="2022-07" db="EMBL/GenBank/DDBJ databases">
        <authorList>
            <person name="Macas J."/>
            <person name="Novak P."/>
            <person name="Neumann P."/>
        </authorList>
    </citation>
    <scope>NUCLEOTIDE SEQUENCE</scope>
</reference>
<dbReference type="Pfam" id="PF13041">
    <property type="entry name" value="PPR_2"/>
    <property type="match status" value="4"/>
</dbReference>
<dbReference type="FunFam" id="1.25.40.10:FF:000381">
    <property type="entry name" value="Pentatricopeptide repeat-containing protein"/>
    <property type="match status" value="1"/>
</dbReference>
<evidence type="ECO:0000313" key="5">
    <source>
        <dbReference type="Proteomes" id="UP001152523"/>
    </source>
</evidence>
<proteinExistence type="inferred from homology"/>
<gene>
    <name evidence="4" type="ORF">CEPIT_LOCUS10166</name>
</gene>